<gene>
    <name evidence="2" type="ORF">FZC76_18470</name>
</gene>
<dbReference type="SUPFAM" id="SSF51905">
    <property type="entry name" value="FAD/NAD(P)-binding domain"/>
    <property type="match status" value="1"/>
</dbReference>
<dbReference type="InterPro" id="IPR036188">
    <property type="entry name" value="FAD/NAD-bd_sf"/>
</dbReference>
<dbReference type="GO" id="GO:0016491">
    <property type="term" value="F:oxidoreductase activity"/>
    <property type="evidence" value="ECO:0007669"/>
    <property type="project" value="InterPro"/>
</dbReference>
<comment type="caution">
    <text evidence="2">The sequence shown here is derived from an EMBL/GenBank/DDBJ whole genome shotgun (WGS) entry which is preliminary data.</text>
</comment>
<evidence type="ECO:0000313" key="3">
    <source>
        <dbReference type="Proteomes" id="UP000322524"/>
    </source>
</evidence>
<dbReference type="EMBL" id="VTEV01000008">
    <property type="protein sequence ID" value="TYS64544.1"/>
    <property type="molecule type" value="Genomic_DNA"/>
</dbReference>
<dbReference type="GO" id="GO:0016116">
    <property type="term" value="P:carotenoid metabolic process"/>
    <property type="evidence" value="ECO:0007669"/>
    <property type="project" value="InterPro"/>
</dbReference>
<dbReference type="Pfam" id="PF01593">
    <property type="entry name" value="Amino_oxidase"/>
    <property type="match status" value="1"/>
</dbReference>
<dbReference type="InterPro" id="IPR045892">
    <property type="entry name" value="CrtISO-like"/>
</dbReference>
<dbReference type="STRING" id="79883.GCA_001636495_03816"/>
<name>A0A5D4SQC2_9BACI</name>
<dbReference type="OrthoDB" id="9789960at2"/>
<dbReference type="RefSeq" id="WP_148989648.1">
    <property type="nucleotide sequence ID" value="NZ_VTEV01000008.1"/>
</dbReference>
<accession>A0A5D4SQC2</accession>
<evidence type="ECO:0000259" key="1">
    <source>
        <dbReference type="Pfam" id="PF01593"/>
    </source>
</evidence>
<evidence type="ECO:0000313" key="2">
    <source>
        <dbReference type="EMBL" id="TYS64544.1"/>
    </source>
</evidence>
<proteinExistence type="predicted"/>
<dbReference type="PANTHER" id="PTHR46313">
    <property type="match status" value="1"/>
</dbReference>
<feature type="domain" description="Amine oxidase" evidence="1">
    <location>
        <begin position="13"/>
        <end position="491"/>
    </location>
</feature>
<dbReference type="AlphaFoldDB" id="A0A5D4SQC2"/>
<sequence length="500" mass="55985">MLKDAIVIGTGFGGITAAALLAKAGYDVLTLEAASELGGCASKFERSGYRFSAGATVGMGFEEGGMLKRLFEELDAPIPPMRKLDEIMNVYLPDRTVTYFSDKERWYKEVMDKFECDQDRIHAFFEEVFKVAEILQKFVEKRAIFPPATVSEFFVLLRSLDVKLLGLAPYLTQSLQDRLSKYGLTKNKPFMTFINGQLMDSVQTTAASSPSLLGYMALSIFHKGAFYVEGGLASIIHALAENYHTSGGEMRLRHKVVSIAKQGDVWTVMTKRGQVFRTKQVIMNAPVHNIFSLLEPELHIDLPLKEEKEKQKYAWGAFTLYIGADPSFLIPESSSIPFHQFISSYESPLSEGNQFLFSMSQEGDTKFAPIGKRSITISTHTNVDKWWDREKYDSRKEEYMERIIDSIDKRFPSFSSKIDIKMAGTPVTFKRYTQRADGKVGGYIPSGKYSLLKNYSPNSRVDGLWFCGDTVFPGAGSLGSSLSGWMVADAIKGKHPSYGM</sequence>
<organism evidence="2 3">
    <name type="scientific">Sutcliffiella horikoshii</name>
    <dbReference type="NCBI Taxonomy" id="79883"/>
    <lineage>
        <taxon>Bacteria</taxon>
        <taxon>Bacillati</taxon>
        <taxon>Bacillota</taxon>
        <taxon>Bacilli</taxon>
        <taxon>Bacillales</taxon>
        <taxon>Bacillaceae</taxon>
        <taxon>Sutcliffiella</taxon>
    </lineage>
</organism>
<dbReference type="Gene3D" id="3.50.50.60">
    <property type="entry name" value="FAD/NAD(P)-binding domain"/>
    <property type="match status" value="2"/>
</dbReference>
<dbReference type="Proteomes" id="UP000322524">
    <property type="component" value="Unassembled WGS sequence"/>
</dbReference>
<dbReference type="PANTHER" id="PTHR46313:SF3">
    <property type="entry name" value="PROLYCOPENE ISOMERASE, CHLOROPLASTIC"/>
    <property type="match status" value="1"/>
</dbReference>
<protein>
    <submittedName>
        <fullName evidence="2">FAD-dependent oxidoreductase</fullName>
    </submittedName>
</protein>
<reference evidence="2 3" key="1">
    <citation type="submission" date="2019-08" db="EMBL/GenBank/DDBJ databases">
        <title>Bacillus genomes from the desert of Cuatro Cienegas, Coahuila.</title>
        <authorList>
            <person name="Olmedo-Alvarez G."/>
        </authorList>
    </citation>
    <scope>NUCLEOTIDE SEQUENCE [LARGE SCALE GENOMIC DNA]</scope>
    <source>
        <strain evidence="2 3">CH28_1T</strain>
    </source>
</reference>
<dbReference type="InterPro" id="IPR002937">
    <property type="entry name" value="Amino_oxidase"/>
</dbReference>